<organism evidence="7 8">
    <name type="scientific">Candidatus Roizmanbacteria bacterium RIFCSPHIGHO2_01_FULL_39_12c</name>
    <dbReference type="NCBI Taxonomy" id="1802031"/>
    <lineage>
        <taxon>Bacteria</taxon>
        <taxon>Candidatus Roizmaniibacteriota</taxon>
    </lineage>
</organism>
<evidence type="ECO:0000313" key="7">
    <source>
        <dbReference type="EMBL" id="OGK15519.1"/>
    </source>
</evidence>
<sequence>MVKKAPEKIARAVVEIEESESNFRFPGRFRRKLLGLIKSKSTYLGGVYLVSASFIGNLLNFFFNAYLGRVLSFENFALIGLMGGFQSFASILFGSYSTTSNYRSAFLIGKYGESAGFSFWRYARRLALILSSAMAIVWFTFTPFLTKFFDAETPWLIILFGLVLLVGLANAADRALISARFNFAGLAILNLVDPAVKLATILVLVLLGLKFWSFAAIPIAFLATFIVGWILVLSKKVKKTDQNQNKKLQTFPVKFFGASLFTGFSSRAFSSFDILMANHYLASVDAGKYALISLVGKMIYFLGGLTTPFIIPLISRKEGAKKDSKKTLYLILTATTILAVIGYISFGLFGTISIPILYGEKALAITPYLPWFAFGMMCYTISRVLVNYYLVKKVYSFTIATTFLVFFQIIFIFLYHQSFAQIAAVMSIIWMLHLGLSITFHIFANRIKILEHNFLVFLRLRQL</sequence>
<evidence type="ECO:0000313" key="8">
    <source>
        <dbReference type="Proteomes" id="UP000177208"/>
    </source>
</evidence>
<feature type="transmembrane region" description="Helical" evidence="6">
    <location>
        <begin position="289"/>
        <end position="315"/>
    </location>
</feature>
<feature type="transmembrane region" description="Helical" evidence="6">
    <location>
        <begin position="211"/>
        <end position="234"/>
    </location>
</feature>
<feature type="transmembrane region" description="Helical" evidence="6">
    <location>
        <begin position="368"/>
        <end position="390"/>
    </location>
</feature>
<feature type="transmembrane region" description="Helical" evidence="6">
    <location>
        <begin position="75"/>
        <end position="96"/>
    </location>
</feature>
<dbReference type="Proteomes" id="UP000177208">
    <property type="component" value="Unassembled WGS sequence"/>
</dbReference>
<dbReference type="PANTHER" id="PTHR30250:SF26">
    <property type="entry name" value="PSMA PROTEIN"/>
    <property type="match status" value="1"/>
</dbReference>
<proteinExistence type="predicted"/>
<dbReference type="PANTHER" id="PTHR30250">
    <property type="entry name" value="PST FAMILY PREDICTED COLANIC ACID TRANSPORTER"/>
    <property type="match status" value="1"/>
</dbReference>
<evidence type="ECO:0000256" key="1">
    <source>
        <dbReference type="ARBA" id="ARBA00004651"/>
    </source>
</evidence>
<feature type="transmembrane region" description="Helical" evidence="6">
    <location>
        <begin position="255"/>
        <end position="277"/>
    </location>
</feature>
<feature type="transmembrane region" description="Helical" evidence="6">
    <location>
        <begin position="397"/>
        <end position="416"/>
    </location>
</feature>
<keyword evidence="5 6" id="KW-0472">Membrane</keyword>
<feature type="transmembrane region" description="Helical" evidence="6">
    <location>
        <begin position="184"/>
        <end position="205"/>
    </location>
</feature>
<gene>
    <name evidence="7" type="ORF">A2774_04485</name>
</gene>
<accession>A0A1F7G9D0</accession>
<evidence type="ECO:0000256" key="3">
    <source>
        <dbReference type="ARBA" id="ARBA00022692"/>
    </source>
</evidence>
<dbReference type="GO" id="GO:0005886">
    <property type="term" value="C:plasma membrane"/>
    <property type="evidence" value="ECO:0007669"/>
    <property type="project" value="UniProtKB-SubCell"/>
</dbReference>
<dbReference type="AlphaFoldDB" id="A0A1F7G9D0"/>
<dbReference type="InterPro" id="IPR050833">
    <property type="entry name" value="Poly_Biosynth_Transport"/>
</dbReference>
<feature type="transmembrane region" description="Helical" evidence="6">
    <location>
        <begin position="327"/>
        <end position="356"/>
    </location>
</feature>
<dbReference type="EMBL" id="MFZG01000036">
    <property type="protein sequence ID" value="OGK15519.1"/>
    <property type="molecule type" value="Genomic_DNA"/>
</dbReference>
<reference evidence="7 8" key="1">
    <citation type="journal article" date="2016" name="Nat. Commun.">
        <title>Thousands of microbial genomes shed light on interconnected biogeochemical processes in an aquifer system.</title>
        <authorList>
            <person name="Anantharaman K."/>
            <person name="Brown C.T."/>
            <person name="Hug L.A."/>
            <person name="Sharon I."/>
            <person name="Castelle C.J."/>
            <person name="Probst A.J."/>
            <person name="Thomas B.C."/>
            <person name="Singh A."/>
            <person name="Wilkins M.J."/>
            <person name="Karaoz U."/>
            <person name="Brodie E.L."/>
            <person name="Williams K.H."/>
            <person name="Hubbard S.S."/>
            <person name="Banfield J.F."/>
        </authorList>
    </citation>
    <scope>NUCLEOTIDE SEQUENCE [LARGE SCALE GENOMIC DNA]</scope>
</reference>
<keyword evidence="4 6" id="KW-1133">Transmembrane helix</keyword>
<comment type="subcellular location">
    <subcellularLocation>
        <location evidence="1">Cell membrane</location>
        <topology evidence="1">Multi-pass membrane protein</topology>
    </subcellularLocation>
</comment>
<keyword evidence="3 6" id="KW-0812">Transmembrane</keyword>
<keyword evidence="2" id="KW-1003">Cell membrane</keyword>
<feature type="transmembrane region" description="Helical" evidence="6">
    <location>
        <begin position="422"/>
        <end position="444"/>
    </location>
</feature>
<evidence type="ECO:0008006" key="9">
    <source>
        <dbReference type="Google" id="ProtNLM"/>
    </source>
</evidence>
<feature type="transmembrane region" description="Helical" evidence="6">
    <location>
        <begin position="126"/>
        <end position="149"/>
    </location>
</feature>
<protein>
    <recommendedName>
        <fullName evidence="9">Polysaccharide biosynthesis protein C-terminal domain-containing protein</fullName>
    </recommendedName>
</protein>
<evidence type="ECO:0000256" key="6">
    <source>
        <dbReference type="SAM" id="Phobius"/>
    </source>
</evidence>
<feature type="transmembrane region" description="Helical" evidence="6">
    <location>
        <begin position="155"/>
        <end position="172"/>
    </location>
</feature>
<evidence type="ECO:0000256" key="4">
    <source>
        <dbReference type="ARBA" id="ARBA00022989"/>
    </source>
</evidence>
<comment type="caution">
    <text evidence="7">The sequence shown here is derived from an EMBL/GenBank/DDBJ whole genome shotgun (WGS) entry which is preliminary data.</text>
</comment>
<feature type="transmembrane region" description="Helical" evidence="6">
    <location>
        <begin position="41"/>
        <end position="63"/>
    </location>
</feature>
<evidence type="ECO:0000256" key="5">
    <source>
        <dbReference type="ARBA" id="ARBA00023136"/>
    </source>
</evidence>
<evidence type="ECO:0000256" key="2">
    <source>
        <dbReference type="ARBA" id="ARBA00022475"/>
    </source>
</evidence>
<name>A0A1F7G9D0_9BACT</name>